<dbReference type="Proteomes" id="UP001054945">
    <property type="component" value="Unassembled WGS sequence"/>
</dbReference>
<gene>
    <name evidence="1" type="ORF">CEXT_747891</name>
</gene>
<evidence type="ECO:0000313" key="1">
    <source>
        <dbReference type="EMBL" id="GIY41225.1"/>
    </source>
</evidence>
<accession>A0AAV4T903</accession>
<organism evidence="1 2">
    <name type="scientific">Caerostris extrusa</name>
    <name type="common">Bark spider</name>
    <name type="synonym">Caerostris bankana</name>
    <dbReference type="NCBI Taxonomy" id="172846"/>
    <lineage>
        <taxon>Eukaryota</taxon>
        <taxon>Metazoa</taxon>
        <taxon>Ecdysozoa</taxon>
        <taxon>Arthropoda</taxon>
        <taxon>Chelicerata</taxon>
        <taxon>Arachnida</taxon>
        <taxon>Araneae</taxon>
        <taxon>Araneomorphae</taxon>
        <taxon>Entelegynae</taxon>
        <taxon>Araneoidea</taxon>
        <taxon>Araneidae</taxon>
        <taxon>Caerostris</taxon>
    </lineage>
</organism>
<dbReference type="AlphaFoldDB" id="A0AAV4T903"/>
<comment type="caution">
    <text evidence="1">The sequence shown here is derived from an EMBL/GenBank/DDBJ whole genome shotgun (WGS) entry which is preliminary data.</text>
</comment>
<dbReference type="EMBL" id="BPLR01010699">
    <property type="protein sequence ID" value="GIY41225.1"/>
    <property type="molecule type" value="Genomic_DNA"/>
</dbReference>
<name>A0AAV4T903_CAEEX</name>
<protein>
    <submittedName>
        <fullName evidence="1">Uncharacterized protein</fullName>
    </submittedName>
</protein>
<keyword evidence="2" id="KW-1185">Reference proteome</keyword>
<sequence length="108" mass="11980">MQRTESDTKCRNVCMVSKQESRDVSSLSRKCRAASPVEWAATAVNGGRPIHEESITPEMGTSLLCTGRRLRKQASTVPFRTAFVADHSSRSMWVNESSRSPSMLLCLC</sequence>
<reference evidence="1 2" key="1">
    <citation type="submission" date="2021-06" db="EMBL/GenBank/DDBJ databases">
        <title>Caerostris extrusa draft genome.</title>
        <authorList>
            <person name="Kono N."/>
            <person name="Arakawa K."/>
        </authorList>
    </citation>
    <scope>NUCLEOTIDE SEQUENCE [LARGE SCALE GENOMIC DNA]</scope>
</reference>
<proteinExistence type="predicted"/>
<evidence type="ECO:0000313" key="2">
    <source>
        <dbReference type="Proteomes" id="UP001054945"/>
    </source>
</evidence>